<dbReference type="SMART" id="SM00408">
    <property type="entry name" value="IGc2"/>
    <property type="match status" value="2"/>
</dbReference>
<keyword evidence="4 9" id="KW-0472">Membrane</keyword>
<feature type="chain" id="PRO_5018698824" evidence="10">
    <location>
        <begin position="25"/>
        <end position="778"/>
    </location>
</feature>
<dbReference type="KEGG" id="kmr:108242931"/>
<evidence type="ECO:0000256" key="1">
    <source>
        <dbReference type="ARBA" id="ARBA00004236"/>
    </source>
</evidence>
<dbReference type="GO" id="GO:0006955">
    <property type="term" value="P:immune response"/>
    <property type="evidence" value="ECO:0007669"/>
    <property type="project" value="TreeGrafter"/>
</dbReference>
<feature type="domain" description="Ig-like" evidence="11">
    <location>
        <begin position="509"/>
        <end position="595"/>
    </location>
</feature>
<dbReference type="SUPFAM" id="SSF48726">
    <property type="entry name" value="Immunoglobulin"/>
    <property type="match status" value="4"/>
</dbReference>
<name>A0A3Q3AK19_KRYMA</name>
<dbReference type="PANTHER" id="PTHR11481:SF60">
    <property type="entry name" value="IG-LIKE DOMAIN-CONTAINING PROTEIN"/>
    <property type="match status" value="1"/>
</dbReference>
<proteinExistence type="predicted"/>
<dbReference type="FunFam" id="2.60.40.10:FF:000357">
    <property type="entry name" value="Fc receptor like 1"/>
    <property type="match status" value="1"/>
</dbReference>
<feature type="compositionally biased region" description="Polar residues" evidence="8">
    <location>
        <begin position="682"/>
        <end position="706"/>
    </location>
</feature>
<keyword evidence="9" id="KW-0812">Transmembrane</keyword>
<dbReference type="CTD" id="569386"/>
<dbReference type="PANTHER" id="PTHR11481">
    <property type="entry name" value="IMMUNOGLOBULIN FC RECEPTOR"/>
    <property type="match status" value="1"/>
</dbReference>
<dbReference type="SMART" id="SM00409">
    <property type="entry name" value="IG"/>
    <property type="match status" value="4"/>
</dbReference>
<dbReference type="Pfam" id="PF17736">
    <property type="entry name" value="Ig_C17orf99"/>
    <property type="match status" value="1"/>
</dbReference>
<dbReference type="InterPro" id="IPR040878">
    <property type="entry name" value="IL-40-like_Ig"/>
</dbReference>
<evidence type="ECO:0000256" key="3">
    <source>
        <dbReference type="ARBA" id="ARBA00022729"/>
    </source>
</evidence>
<dbReference type="OrthoDB" id="9950534at2759"/>
<keyword evidence="7" id="KW-0393">Immunoglobulin domain</keyword>
<evidence type="ECO:0000313" key="12">
    <source>
        <dbReference type="Ensembl" id="ENSKMAP00000011729.1"/>
    </source>
</evidence>
<dbReference type="Gene3D" id="2.60.40.10">
    <property type="entry name" value="Immunoglobulins"/>
    <property type="match status" value="4"/>
</dbReference>
<evidence type="ECO:0000256" key="2">
    <source>
        <dbReference type="ARBA" id="ARBA00022475"/>
    </source>
</evidence>
<dbReference type="Pfam" id="PF13895">
    <property type="entry name" value="Ig_2"/>
    <property type="match status" value="1"/>
</dbReference>
<evidence type="ECO:0000256" key="8">
    <source>
        <dbReference type="SAM" id="MobiDB-lite"/>
    </source>
</evidence>
<dbReference type="InterPro" id="IPR050488">
    <property type="entry name" value="Ig_Fc_receptor"/>
</dbReference>
<accession>A0A3Q3AK19</accession>
<dbReference type="Proteomes" id="UP000264800">
    <property type="component" value="Unplaced"/>
</dbReference>
<reference evidence="12" key="2">
    <citation type="submission" date="2025-09" db="UniProtKB">
        <authorList>
            <consortium name="Ensembl"/>
        </authorList>
    </citation>
    <scope>IDENTIFICATION</scope>
</reference>
<keyword evidence="3 10" id="KW-0732">Signal</keyword>
<feature type="domain" description="Ig-like" evidence="11">
    <location>
        <begin position="317"/>
        <end position="401"/>
    </location>
</feature>
<evidence type="ECO:0000256" key="5">
    <source>
        <dbReference type="ARBA" id="ARBA00023157"/>
    </source>
</evidence>
<keyword evidence="2" id="KW-1003">Cell membrane</keyword>
<dbReference type="InterPro" id="IPR003599">
    <property type="entry name" value="Ig_sub"/>
</dbReference>
<comment type="subcellular location">
    <subcellularLocation>
        <location evidence="1">Cell membrane</location>
    </subcellularLocation>
</comment>
<evidence type="ECO:0000256" key="7">
    <source>
        <dbReference type="ARBA" id="ARBA00023319"/>
    </source>
</evidence>
<dbReference type="STRING" id="37003.ENSKMAP00000011729"/>
<keyword evidence="5" id="KW-1015">Disulfide bond</keyword>
<feature type="transmembrane region" description="Helical" evidence="9">
    <location>
        <begin position="606"/>
        <end position="625"/>
    </location>
</feature>
<dbReference type="PROSITE" id="PS50835">
    <property type="entry name" value="IG_LIKE"/>
    <property type="match status" value="3"/>
</dbReference>
<keyword evidence="6" id="KW-0325">Glycoprotein</keyword>
<dbReference type="Ensembl" id="ENSKMAT00000011908.1">
    <property type="protein sequence ID" value="ENSKMAP00000011729.1"/>
    <property type="gene ID" value="ENSKMAG00000008836.1"/>
</dbReference>
<keyword evidence="9" id="KW-1133">Transmembrane helix</keyword>
<evidence type="ECO:0000259" key="11">
    <source>
        <dbReference type="PROSITE" id="PS50835"/>
    </source>
</evidence>
<evidence type="ECO:0000256" key="6">
    <source>
        <dbReference type="ARBA" id="ARBA00023180"/>
    </source>
</evidence>
<protein>
    <submittedName>
        <fullName evidence="12">Platelet and endothelial cell adhesion molecule 1a</fullName>
    </submittedName>
</protein>
<keyword evidence="13" id="KW-1185">Reference proteome</keyword>
<dbReference type="InterPro" id="IPR036179">
    <property type="entry name" value="Ig-like_dom_sf"/>
</dbReference>
<dbReference type="Pfam" id="PF13927">
    <property type="entry name" value="Ig_3"/>
    <property type="match status" value="1"/>
</dbReference>
<dbReference type="GeneID" id="108242931"/>
<evidence type="ECO:0000256" key="9">
    <source>
        <dbReference type="SAM" id="Phobius"/>
    </source>
</evidence>
<evidence type="ECO:0000256" key="10">
    <source>
        <dbReference type="SAM" id="SignalP"/>
    </source>
</evidence>
<dbReference type="GO" id="GO:0004888">
    <property type="term" value="F:transmembrane signaling receptor activity"/>
    <property type="evidence" value="ECO:0007669"/>
    <property type="project" value="TreeGrafter"/>
</dbReference>
<dbReference type="InterPro" id="IPR013783">
    <property type="entry name" value="Ig-like_fold"/>
</dbReference>
<dbReference type="GeneTree" id="ENSGT01140000282577"/>
<sequence>MGSGPPGLLLLLLLTTLICQYAKGESSFIIDTMGLWIHPQNTVQSGTPVTIRCQVTVSSVGAFHPEHHFRLTRDDIPIYTSNTSKDSIIYELNPARAADSGSYGCRVTVKDKSKASVNRKLDVTGLQTPTLLLSNSELYESEEFKATCSAPEEKGPLIFHFYKKFRDLDPERIKRILSTGSVSVTTLSFSHIGDCFLSCEYEINLVSGTRRSNRSEEIRVLVKGLSITPVVNVLPSNTVYEGDIVEFHCRVVGSPLKNIEVFLIKNKTILKKEKMALVYRLTAEASDSRELVCKAQWENVQKESYITLTVKEIFSKPKLTLEPTNLYEGNNFKLNCSISIYVPDKIDVNKTKYFYYKDNKDLNTSSPYHSVARPESNGNYTCKVEASYFLTKFTKMSQTLHIQAKVPVSKPVLSVKGGTLFLGKSFQLLCHSENGTLPITYVLFGPDNLREHRQVSKSGEKAVFHRPPIFKSSDLDKFRCQAQNNGREMVGLGEQLRRSTKIIEPLWKPELTIRPSESDISEGQSVSFVCSVQKGSPPITYTWYNAETKNPLYTLTNFKTEGIYTIYNVNGQHGGKYYCESTNAANEGKRSNVVTIGVSMARWKKALIIVFCLLPILALILVIAFRKRLFNQEKRTVSVRSKLSVKSVGTKAERLSLTQAEVFEVSNATPSMMGKSVWSDHVSGSESDDQTSTINQEKQEPQNNEVQTRDPDPNKAPVEQSTDAAPSEARHSQQGVPEKSDSVSVEYAQLNRDNDQQSDNGNHGDHSSNHVTETDEQC</sequence>
<dbReference type="GO" id="GO:0007166">
    <property type="term" value="P:cell surface receptor signaling pathway"/>
    <property type="evidence" value="ECO:0007669"/>
    <property type="project" value="TreeGrafter"/>
</dbReference>
<evidence type="ECO:0000256" key="4">
    <source>
        <dbReference type="ARBA" id="ARBA00023136"/>
    </source>
</evidence>
<evidence type="ECO:0000313" key="13">
    <source>
        <dbReference type="Proteomes" id="UP000264800"/>
    </source>
</evidence>
<feature type="signal peptide" evidence="10">
    <location>
        <begin position="1"/>
        <end position="24"/>
    </location>
</feature>
<reference evidence="12" key="1">
    <citation type="submission" date="2025-08" db="UniProtKB">
        <authorList>
            <consortium name="Ensembl"/>
        </authorList>
    </citation>
    <scope>IDENTIFICATION</scope>
</reference>
<feature type="region of interest" description="Disordered" evidence="8">
    <location>
        <begin position="674"/>
        <end position="778"/>
    </location>
</feature>
<dbReference type="InterPro" id="IPR003598">
    <property type="entry name" value="Ig_sub2"/>
</dbReference>
<dbReference type="InterPro" id="IPR007110">
    <property type="entry name" value="Ig-like_dom"/>
</dbReference>
<feature type="domain" description="Ig-like" evidence="11">
    <location>
        <begin position="6"/>
        <end position="124"/>
    </location>
</feature>
<organism evidence="12 13">
    <name type="scientific">Kryptolebias marmoratus</name>
    <name type="common">Mangrove killifish</name>
    <name type="synonym">Rivulus marmoratus</name>
    <dbReference type="NCBI Taxonomy" id="37003"/>
    <lineage>
        <taxon>Eukaryota</taxon>
        <taxon>Metazoa</taxon>
        <taxon>Chordata</taxon>
        <taxon>Craniata</taxon>
        <taxon>Vertebrata</taxon>
        <taxon>Euteleostomi</taxon>
        <taxon>Actinopterygii</taxon>
        <taxon>Neopterygii</taxon>
        <taxon>Teleostei</taxon>
        <taxon>Neoteleostei</taxon>
        <taxon>Acanthomorphata</taxon>
        <taxon>Ovalentaria</taxon>
        <taxon>Atherinomorphae</taxon>
        <taxon>Cyprinodontiformes</taxon>
        <taxon>Rivulidae</taxon>
        <taxon>Kryptolebias</taxon>
    </lineage>
</organism>
<dbReference type="GO" id="GO:0009897">
    <property type="term" value="C:external side of plasma membrane"/>
    <property type="evidence" value="ECO:0007669"/>
    <property type="project" value="TreeGrafter"/>
</dbReference>
<dbReference type="AlphaFoldDB" id="A0A3Q3AK19"/>
<dbReference type="RefSeq" id="XP_017283579.1">
    <property type="nucleotide sequence ID" value="XM_017428090.3"/>
</dbReference>